<accession>A0A3M7T7X5</accession>
<dbReference type="EMBL" id="REGN01000148">
    <property type="protein sequence ID" value="RNA44122.1"/>
    <property type="molecule type" value="Genomic_DNA"/>
</dbReference>
<dbReference type="AlphaFoldDB" id="A0A3M7T7X5"/>
<name>A0A3M7T7X5_BRAPC</name>
<reference evidence="1 2" key="1">
    <citation type="journal article" date="2018" name="Sci. Rep.">
        <title>Genomic signatures of local adaptation to the degree of environmental predictability in rotifers.</title>
        <authorList>
            <person name="Franch-Gras L."/>
            <person name="Hahn C."/>
            <person name="Garcia-Roger E.M."/>
            <person name="Carmona M.J."/>
            <person name="Serra M."/>
            <person name="Gomez A."/>
        </authorList>
    </citation>
    <scope>NUCLEOTIDE SEQUENCE [LARGE SCALE GENOMIC DNA]</scope>
    <source>
        <strain evidence="1">HYR1</strain>
    </source>
</reference>
<gene>
    <name evidence="1" type="ORF">BpHYR1_040881</name>
</gene>
<organism evidence="1 2">
    <name type="scientific">Brachionus plicatilis</name>
    <name type="common">Marine rotifer</name>
    <name type="synonym">Brachionus muelleri</name>
    <dbReference type="NCBI Taxonomy" id="10195"/>
    <lineage>
        <taxon>Eukaryota</taxon>
        <taxon>Metazoa</taxon>
        <taxon>Spiralia</taxon>
        <taxon>Gnathifera</taxon>
        <taxon>Rotifera</taxon>
        <taxon>Eurotatoria</taxon>
        <taxon>Monogononta</taxon>
        <taxon>Pseudotrocha</taxon>
        <taxon>Ploima</taxon>
        <taxon>Brachionidae</taxon>
        <taxon>Brachionus</taxon>
    </lineage>
</organism>
<comment type="caution">
    <text evidence="1">The sequence shown here is derived from an EMBL/GenBank/DDBJ whole genome shotgun (WGS) entry which is preliminary data.</text>
</comment>
<dbReference type="Proteomes" id="UP000276133">
    <property type="component" value="Unassembled WGS sequence"/>
</dbReference>
<evidence type="ECO:0000313" key="2">
    <source>
        <dbReference type="Proteomes" id="UP000276133"/>
    </source>
</evidence>
<protein>
    <submittedName>
        <fullName evidence="1">Uncharacterized protein</fullName>
    </submittedName>
</protein>
<sequence>MVLQKVQYCTNLYKRIPSSAKTLQSVAYRGELVTQQYQRLCLQYLISVNQLNTYPFCFLFDLTIIFLKISNNLNSTISTLAQRTLEIPAYIAFAKKAFSKTILILRVYNSFFHILFHQSNDLNEFKSNS</sequence>
<evidence type="ECO:0000313" key="1">
    <source>
        <dbReference type="EMBL" id="RNA44122.1"/>
    </source>
</evidence>
<proteinExistence type="predicted"/>
<keyword evidence="2" id="KW-1185">Reference proteome</keyword>